<dbReference type="EMBL" id="JBHSGQ010000004">
    <property type="protein sequence ID" value="MFC4725713.1"/>
    <property type="molecule type" value="Genomic_DNA"/>
</dbReference>
<dbReference type="InterPro" id="IPR012910">
    <property type="entry name" value="Plug_dom"/>
</dbReference>
<proteinExistence type="inferred from homology"/>
<keyword evidence="9 11" id="KW-0472">Membrane</keyword>
<dbReference type="PANTHER" id="PTHR32552:SF81">
    <property type="entry name" value="TONB-DEPENDENT OUTER MEMBRANE RECEPTOR"/>
    <property type="match status" value="1"/>
</dbReference>
<sequence>MIRKSLRAGLLGTAAMAMCAPALAFEDASQEGSQPVATSQVRDVIIITAQKREEAITDIPVSISVVSGERLVNSGAGSLVDFAAYVPGVNVGSGGSPGQTSITLRGIAPIGAGATVSTHIDDSPLGGSSNYSRSPAFALDLFPNDIERVEILRGPQGTLYGASAMGGLLRYVTRTPDPSGFSVQMAGEMFSLADASSLGYGARGRVNVPLADNAAFSASLFTRETPGYVDNTFTGENDQNELTQTGGRVALFLEPASNFTINLSAMFQDIDSANNGQVYLDPVTLETIDGPRTTRNIIAEPFAKRERYYAARLNWDLGFADFASITSFSNTQNRQDTDASRIFGTIFPLLTGGAVPEGLSEFNLFLDLEKYTQEFRLTSAGDGRWQWLIGAFYTNEESENRQFVSATDMAGNIIPGLHPAAVVSLPSSYEEYAVFGNASFDLTDRLTIGFGGRLARNEQDFAQISDGALVGGATNFTGESSEDVFTYMLNATFDLTDQTMLYGRIASGYRPGGPNVALLGMPPQVDADRLVNYEVGVKSDFWDGRALIEATAYWIEWEDIQLSSVIGGVGGLINGDTARSRGIEFQAVVAPTDGLRLGFNAGLTDAELTADAPDLSGVDGDRLPGVPRYNYALTADYDWTLQNGWDARVGGGVRWVGDRNVSYPASATYMVLDSYHSVDVNAEVSNGAWSLRGYVRNLTDEDVYVSGTRMTNALGAPVFVMATLLQPRTVGLVLSVSR</sequence>
<dbReference type="PANTHER" id="PTHR32552">
    <property type="entry name" value="FERRICHROME IRON RECEPTOR-RELATED"/>
    <property type="match status" value="1"/>
</dbReference>
<feature type="chain" id="PRO_5047381982" evidence="13">
    <location>
        <begin position="25"/>
        <end position="738"/>
    </location>
</feature>
<keyword evidence="10 11" id="KW-0998">Cell outer membrane</keyword>
<evidence type="ECO:0000256" key="2">
    <source>
        <dbReference type="ARBA" id="ARBA00022448"/>
    </source>
</evidence>
<evidence type="ECO:0000256" key="12">
    <source>
        <dbReference type="RuleBase" id="RU003357"/>
    </source>
</evidence>
<keyword evidence="7" id="KW-0406">Ion transport</keyword>
<evidence type="ECO:0000256" key="11">
    <source>
        <dbReference type="PROSITE-ProRule" id="PRU01360"/>
    </source>
</evidence>
<evidence type="ECO:0000256" key="6">
    <source>
        <dbReference type="ARBA" id="ARBA00023004"/>
    </source>
</evidence>
<evidence type="ECO:0000313" key="17">
    <source>
        <dbReference type="Proteomes" id="UP001596024"/>
    </source>
</evidence>
<name>A0ABV9NG60_9PROT</name>
<evidence type="ECO:0000256" key="5">
    <source>
        <dbReference type="ARBA" id="ARBA00022692"/>
    </source>
</evidence>
<comment type="similarity">
    <text evidence="11 12">Belongs to the TonB-dependent receptor family.</text>
</comment>
<keyword evidence="16" id="KW-0675">Receptor</keyword>
<gene>
    <name evidence="16" type="ORF">ACFPB0_10465</name>
</gene>
<evidence type="ECO:0000256" key="3">
    <source>
        <dbReference type="ARBA" id="ARBA00022452"/>
    </source>
</evidence>
<keyword evidence="4" id="KW-0410">Iron transport</keyword>
<evidence type="ECO:0000256" key="4">
    <source>
        <dbReference type="ARBA" id="ARBA00022496"/>
    </source>
</evidence>
<evidence type="ECO:0000259" key="15">
    <source>
        <dbReference type="Pfam" id="PF07715"/>
    </source>
</evidence>
<keyword evidence="5 11" id="KW-0812">Transmembrane</keyword>
<dbReference type="PROSITE" id="PS52016">
    <property type="entry name" value="TONB_DEPENDENT_REC_3"/>
    <property type="match status" value="1"/>
</dbReference>
<comment type="subcellular location">
    <subcellularLocation>
        <location evidence="1 11">Cell outer membrane</location>
        <topology evidence="1 11">Multi-pass membrane protein</topology>
    </subcellularLocation>
</comment>
<evidence type="ECO:0000259" key="14">
    <source>
        <dbReference type="Pfam" id="PF00593"/>
    </source>
</evidence>
<feature type="domain" description="TonB-dependent receptor-like beta-barrel" evidence="14">
    <location>
        <begin position="302"/>
        <end position="698"/>
    </location>
</feature>
<keyword evidence="8 12" id="KW-0798">TonB box</keyword>
<dbReference type="Gene3D" id="2.40.170.20">
    <property type="entry name" value="TonB-dependent receptor, beta-barrel domain"/>
    <property type="match status" value="1"/>
</dbReference>
<evidence type="ECO:0000256" key="8">
    <source>
        <dbReference type="ARBA" id="ARBA00023077"/>
    </source>
</evidence>
<feature type="domain" description="TonB-dependent receptor plug" evidence="15">
    <location>
        <begin position="57"/>
        <end position="167"/>
    </location>
</feature>
<dbReference type="InterPro" id="IPR036942">
    <property type="entry name" value="Beta-barrel_TonB_sf"/>
</dbReference>
<evidence type="ECO:0000256" key="1">
    <source>
        <dbReference type="ARBA" id="ARBA00004571"/>
    </source>
</evidence>
<accession>A0ABV9NG60</accession>
<dbReference type="Pfam" id="PF07715">
    <property type="entry name" value="Plug"/>
    <property type="match status" value="1"/>
</dbReference>
<dbReference type="Proteomes" id="UP001596024">
    <property type="component" value="Unassembled WGS sequence"/>
</dbReference>
<dbReference type="InterPro" id="IPR000531">
    <property type="entry name" value="Beta-barrel_TonB"/>
</dbReference>
<dbReference type="SUPFAM" id="SSF56935">
    <property type="entry name" value="Porins"/>
    <property type="match status" value="1"/>
</dbReference>
<protein>
    <submittedName>
        <fullName evidence="16">TonB-dependent receptor</fullName>
    </submittedName>
</protein>
<dbReference type="CDD" id="cd01347">
    <property type="entry name" value="ligand_gated_channel"/>
    <property type="match status" value="1"/>
</dbReference>
<evidence type="ECO:0000256" key="13">
    <source>
        <dbReference type="SAM" id="SignalP"/>
    </source>
</evidence>
<keyword evidence="13" id="KW-0732">Signal</keyword>
<evidence type="ECO:0000256" key="7">
    <source>
        <dbReference type="ARBA" id="ARBA00023065"/>
    </source>
</evidence>
<keyword evidence="3 11" id="KW-1134">Transmembrane beta strand</keyword>
<evidence type="ECO:0000313" key="16">
    <source>
        <dbReference type="EMBL" id="MFC4725713.1"/>
    </source>
</evidence>
<keyword evidence="17" id="KW-1185">Reference proteome</keyword>
<dbReference type="RefSeq" id="WP_382436844.1">
    <property type="nucleotide sequence ID" value="NZ_JBHSGQ010000004.1"/>
</dbReference>
<organism evidence="16 17">
    <name type="scientific">Glycocaulis abyssi</name>
    <dbReference type="NCBI Taxonomy" id="1433403"/>
    <lineage>
        <taxon>Bacteria</taxon>
        <taxon>Pseudomonadati</taxon>
        <taxon>Pseudomonadota</taxon>
        <taxon>Alphaproteobacteria</taxon>
        <taxon>Maricaulales</taxon>
        <taxon>Maricaulaceae</taxon>
        <taxon>Glycocaulis</taxon>
    </lineage>
</organism>
<evidence type="ECO:0000256" key="9">
    <source>
        <dbReference type="ARBA" id="ARBA00023136"/>
    </source>
</evidence>
<reference evidence="17" key="1">
    <citation type="journal article" date="2019" name="Int. J. Syst. Evol. Microbiol.">
        <title>The Global Catalogue of Microorganisms (GCM) 10K type strain sequencing project: providing services to taxonomists for standard genome sequencing and annotation.</title>
        <authorList>
            <consortium name="The Broad Institute Genomics Platform"/>
            <consortium name="The Broad Institute Genome Sequencing Center for Infectious Disease"/>
            <person name="Wu L."/>
            <person name="Ma J."/>
        </authorList>
    </citation>
    <scope>NUCLEOTIDE SEQUENCE [LARGE SCALE GENOMIC DNA]</scope>
    <source>
        <strain evidence="17">CCUG 62981</strain>
    </source>
</reference>
<evidence type="ECO:0000256" key="10">
    <source>
        <dbReference type="ARBA" id="ARBA00023237"/>
    </source>
</evidence>
<keyword evidence="2 11" id="KW-0813">Transport</keyword>
<dbReference type="InterPro" id="IPR039426">
    <property type="entry name" value="TonB-dep_rcpt-like"/>
</dbReference>
<keyword evidence="6" id="KW-0408">Iron</keyword>
<feature type="signal peptide" evidence="13">
    <location>
        <begin position="1"/>
        <end position="24"/>
    </location>
</feature>
<dbReference type="Pfam" id="PF00593">
    <property type="entry name" value="TonB_dep_Rec_b-barrel"/>
    <property type="match status" value="1"/>
</dbReference>
<comment type="caution">
    <text evidence="16">The sequence shown here is derived from an EMBL/GenBank/DDBJ whole genome shotgun (WGS) entry which is preliminary data.</text>
</comment>